<keyword evidence="6" id="KW-0328">Glycosyltransferase</keyword>
<gene>
    <name evidence="17" type="ORF">M430DRAFT_133951</name>
</gene>
<feature type="transmembrane region" description="Helical" evidence="16">
    <location>
        <begin position="6"/>
        <end position="24"/>
    </location>
</feature>
<feature type="transmembrane region" description="Helical" evidence="16">
    <location>
        <begin position="36"/>
        <end position="54"/>
    </location>
</feature>
<feature type="transmembrane region" description="Helical" evidence="16">
    <location>
        <begin position="199"/>
        <end position="221"/>
    </location>
</feature>
<feature type="transmembrane region" description="Helical" evidence="16">
    <location>
        <begin position="486"/>
        <end position="514"/>
    </location>
</feature>
<dbReference type="EMBL" id="KZ679007">
    <property type="protein sequence ID" value="PSS25489.1"/>
    <property type="molecule type" value="Genomic_DNA"/>
</dbReference>
<dbReference type="Pfam" id="PF04922">
    <property type="entry name" value="DIE2_ALG10"/>
    <property type="match status" value="1"/>
</dbReference>
<dbReference type="Proteomes" id="UP000241818">
    <property type="component" value="Unassembled WGS sequence"/>
</dbReference>
<comment type="function">
    <text evidence="13">Dol-P-Glc:Glc(2)Man(9)GlcNAc(2)-PP-Dol alpha-1,2-glucosyltransferase that operates in the biosynthetic pathway of dolichol-linked oligosaccharides, the glycan precursors employed in protein asparagine (N)-glycosylation. The assembly of dolichol-linked oligosaccharides begins on the cytosolic side of the endoplasmic reticulum membrane and finishes in its lumen. The sequential addition of sugars to dolichol pyrophosphate produces dolichol-linked oligosaccharides containing fourteen sugars, including two GlcNAcs, nine mannoses and three glucoses. Once assembled, the oligosaccharide is transferred from the lipid to nascent proteins by oligosaccharyltransferases. In the lumen of the endoplasmic reticulum, adds the third and last glucose residue from dolichyl phosphate glucose (Dol-P-Glc) onto the lipid-linked oligosaccharide intermediate Glc(2)Man(9)GlcNAc(2)-PP-Dol to produce Glc(3)Man(9)GlcNAc(2)-PP-Dol.</text>
</comment>
<evidence type="ECO:0000256" key="12">
    <source>
        <dbReference type="ARBA" id="ARBA00032069"/>
    </source>
</evidence>
<evidence type="ECO:0000256" key="10">
    <source>
        <dbReference type="ARBA" id="ARBA00022989"/>
    </source>
</evidence>
<evidence type="ECO:0000256" key="9">
    <source>
        <dbReference type="ARBA" id="ARBA00022824"/>
    </source>
</evidence>
<dbReference type="EC" id="2.4.1.256" evidence="4"/>
<dbReference type="FunCoup" id="A0A2T3BB34">
    <property type="interactions" value="658"/>
</dbReference>
<dbReference type="GO" id="GO:0106073">
    <property type="term" value="F:dolichyl pyrophosphate Glc2Man9GlcNAc2 alpha-1,2-glucosyltransferase activity"/>
    <property type="evidence" value="ECO:0007669"/>
    <property type="project" value="UniProtKB-EC"/>
</dbReference>
<dbReference type="AlphaFoldDB" id="A0A2T3BB34"/>
<feature type="transmembrane region" description="Helical" evidence="16">
    <location>
        <begin position="436"/>
        <end position="453"/>
    </location>
</feature>
<dbReference type="InParanoid" id="A0A2T3BB34"/>
<feature type="region of interest" description="Disordered" evidence="15">
    <location>
        <begin position="460"/>
        <end position="480"/>
    </location>
</feature>
<dbReference type="STRING" id="857342.A0A2T3BB34"/>
<keyword evidence="8 16" id="KW-0812">Transmembrane</keyword>
<evidence type="ECO:0000256" key="4">
    <source>
        <dbReference type="ARBA" id="ARBA00011967"/>
    </source>
</evidence>
<dbReference type="GO" id="GO:0005789">
    <property type="term" value="C:endoplasmic reticulum membrane"/>
    <property type="evidence" value="ECO:0007669"/>
    <property type="project" value="UniProtKB-SubCell"/>
</dbReference>
<protein>
    <recommendedName>
        <fullName evidence="5">Dol-P-Glc:Glc(2)Man(9)GlcNAc(2)-PP-Dol alpha-1,2-glucosyltransferase</fullName>
        <ecNumber evidence="4">2.4.1.256</ecNumber>
    </recommendedName>
    <alternativeName>
        <fullName evidence="12">Asparagine-linked glycosylation protein 10</fullName>
    </alternativeName>
</protein>
<keyword evidence="11 16" id="KW-0472">Membrane</keyword>
<evidence type="ECO:0000256" key="13">
    <source>
        <dbReference type="ARBA" id="ARBA00044727"/>
    </source>
</evidence>
<dbReference type="UniPathway" id="UPA00378"/>
<dbReference type="GO" id="GO:0006488">
    <property type="term" value="P:dolichol-linked oligosaccharide biosynthetic process"/>
    <property type="evidence" value="ECO:0007669"/>
    <property type="project" value="InterPro"/>
</dbReference>
<evidence type="ECO:0000256" key="3">
    <source>
        <dbReference type="ARBA" id="ARBA00010600"/>
    </source>
</evidence>
<dbReference type="RefSeq" id="XP_024724088.1">
    <property type="nucleotide sequence ID" value="XM_024862325.1"/>
</dbReference>
<evidence type="ECO:0000256" key="14">
    <source>
        <dbReference type="ARBA" id="ARBA00048064"/>
    </source>
</evidence>
<keyword evidence="7 17" id="KW-0808">Transferase</keyword>
<proteinExistence type="inferred from homology"/>
<dbReference type="OrthoDB" id="4769at2759"/>
<comment type="similarity">
    <text evidence="3">Belongs to the ALG10 glucosyltransferase family.</text>
</comment>
<dbReference type="InterPro" id="IPR016900">
    <property type="entry name" value="Alg10"/>
</dbReference>
<evidence type="ECO:0000256" key="6">
    <source>
        <dbReference type="ARBA" id="ARBA00022676"/>
    </source>
</evidence>
<feature type="transmembrane region" description="Helical" evidence="16">
    <location>
        <begin position="343"/>
        <end position="368"/>
    </location>
</feature>
<comment type="pathway">
    <text evidence="2">Protein modification; protein glycosylation.</text>
</comment>
<comment type="subcellular location">
    <subcellularLocation>
        <location evidence="1">Endoplasmic reticulum membrane</location>
        <topology evidence="1">Multi-pass membrane protein</topology>
    </subcellularLocation>
</comment>
<feature type="transmembrane region" description="Helical" evidence="16">
    <location>
        <begin position="300"/>
        <end position="322"/>
    </location>
</feature>
<reference evidence="17 18" key="1">
    <citation type="journal article" date="2018" name="New Phytol.">
        <title>Comparative genomics and transcriptomics depict ericoid mycorrhizal fungi as versatile saprotrophs and plant mutualists.</title>
        <authorList>
            <person name="Martino E."/>
            <person name="Morin E."/>
            <person name="Grelet G.A."/>
            <person name="Kuo A."/>
            <person name="Kohler A."/>
            <person name="Daghino S."/>
            <person name="Barry K.W."/>
            <person name="Cichocki N."/>
            <person name="Clum A."/>
            <person name="Dockter R.B."/>
            <person name="Hainaut M."/>
            <person name="Kuo R.C."/>
            <person name="LaButti K."/>
            <person name="Lindahl B.D."/>
            <person name="Lindquist E.A."/>
            <person name="Lipzen A."/>
            <person name="Khouja H.R."/>
            <person name="Magnuson J."/>
            <person name="Murat C."/>
            <person name="Ohm R.A."/>
            <person name="Singer S.W."/>
            <person name="Spatafora J.W."/>
            <person name="Wang M."/>
            <person name="Veneault-Fourrey C."/>
            <person name="Henrissat B."/>
            <person name="Grigoriev I.V."/>
            <person name="Martin F.M."/>
            <person name="Perotto S."/>
        </authorList>
    </citation>
    <scope>NUCLEOTIDE SEQUENCE [LARGE SCALE GENOMIC DNA]</scope>
    <source>
        <strain evidence="17 18">ATCC 22711</strain>
    </source>
</reference>
<evidence type="ECO:0000256" key="8">
    <source>
        <dbReference type="ARBA" id="ARBA00022692"/>
    </source>
</evidence>
<sequence>MAPGVLHPTTWVPYLPWIGVAYIIKDAQAPLFKGPYKSLVAFVSLALYAIASIWQNQVTRIVPEPYLDEIFHIPQAQAYCVGDFHIWDPKLTTPPGLYAFATIFGNLGGIRNCDVFTLRLFNTLVLVLTMSYASSCRGLINRLSNASALKISPDTLHTAFNIALFPPLFFFSGLFYTDVLSTCLVLRMYKLFLQRERGVWLYVAGVLALTMRQTNIFWVAVYMGGLEVVRTLQDIQPSPLKETSEPKTWKETVISTFRRYARGEIHDIPLQDAEIHDFALCALSIGIATLSHPLLILSRIWPYIALLLSFGVFVFWNGGVVLGDKSNHVATIHIPQLLYLWPFITFFSFPLLLPSALSLLHFLATPILSLLPRRAQKQNPPSPTSPTFKTLLLLLLPLPPLLLIIKHNTLIHPFTLADNRHYMFYIFRYTILRHPLIRYLLAPIYILCFYLVYRTTSSSPLPLPQQKQPQKLQPTTPTTTTKTSSALLLLLATTLSLITAPLVEPRYFIIPWVLWRLNLPSPSLRKSKSRASRVLLETLWFLIVNLGTGYVFLYRGFEWEQERGRVQRFMW</sequence>
<evidence type="ECO:0000256" key="5">
    <source>
        <dbReference type="ARBA" id="ARBA00018512"/>
    </source>
</evidence>
<feature type="transmembrane region" description="Helical" evidence="16">
    <location>
        <begin position="96"/>
        <end position="113"/>
    </location>
</feature>
<evidence type="ECO:0000256" key="1">
    <source>
        <dbReference type="ARBA" id="ARBA00004477"/>
    </source>
</evidence>
<accession>A0A2T3BB34</accession>
<evidence type="ECO:0000313" key="18">
    <source>
        <dbReference type="Proteomes" id="UP000241818"/>
    </source>
</evidence>
<feature type="transmembrane region" description="Helical" evidence="16">
    <location>
        <begin position="534"/>
        <end position="553"/>
    </location>
</feature>
<dbReference type="GeneID" id="36570406"/>
<comment type="catalytic activity">
    <reaction evidence="14">
        <text>an alpha-D-Glc-(1-&gt;3)-alpha-D-Glc-(1-&gt;3)-alpha-D-Man-(1-&gt;2)-alpha-D-Man-(1-&gt;2)-alpha-D-Man-(1-&gt;3)-[alpha-D-Man-(1-&gt;2)-alpha-D-Man-(1-&gt;3)-[alpha-D-Man-(1-&gt;2)-alpha-D-Man-(1-&gt;6)]-alpha-D-Man-(1-&gt;6)]-beta-D-Man-(1-&gt;4)-beta-D-GlcNAc-(1-&gt;4)-alpha-D-GlcNAc-diphospho-di-trans,poly-cis-dolichol + a di-trans,poly-cis-dolichyl beta-D-glucosyl phosphate = a alpha-D-Glc-(1-&gt;2)-alpha-D-Glc-(1-&gt;3)-alpha-D-Glc-(1-&gt;3)-alpha-D-Man-(1-&gt;2)-alpha-D-Man-(1-&gt;2)-alpha-D-Man-(1-&gt;3)-[alpha-D-Man-(1-&gt;2)-alpha-D-Man-(1-&gt;3)-[alpha-D-Man-(1-&gt;2)-alpha-D-Man-(1-&gt;6)]-alpha-D-Man-(1-&gt;6)]-beta-D-Man-(1-&gt;4)-beta-D-GlcNAc-(1-&gt;4)-alpha-D-GlcNAc-diphospho-di-trans,poly-cis-dolichol + a di-trans,poly-cis-dolichyl phosphate + H(+)</text>
        <dbReference type="Rhea" id="RHEA:29543"/>
        <dbReference type="Rhea" id="RHEA-COMP:19498"/>
        <dbReference type="Rhea" id="RHEA-COMP:19502"/>
        <dbReference type="Rhea" id="RHEA-COMP:19512"/>
        <dbReference type="Rhea" id="RHEA-COMP:19522"/>
        <dbReference type="ChEBI" id="CHEBI:15378"/>
        <dbReference type="ChEBI" id="CHEBI:57525"/>
        <dbReference type="ChEBI" id="CHEBI:57683"/>
        <dbReference type="ChEBI" id="CHEBI:132522"/>
        <dbReference type="ChEBI" id="CHEBI:132523"/>
        <dbReference type="EC" id="2.4.1.256"/>
    </reaction>
    <physiologicalReaction direction="left-to-right" evidence="14">
        <dbReference type="Rhea" id="RHEA:29544"/>
    </physiologicalReaction>
</comment>
<feature type="transmembrane region" description="Helical" evidence="16">
    <location>
        <begin position="388"/>
        <end position="405"/>
    </location>
</feature>
<dbReference type="PIRSF" id="PIRSF028810">
    <property type="entry name" value="Alpha1_2_glucosyltferase_Alg10"/>
    <property type="match status" value="1"/>
</dbReference>
<keyword evidence="9" id="KW-0256">Endoplasmic reticulum</keyword>
<keyword evidence="10 16" id="KW-1133">Transmembrane helix</keyword>
<organism evidence="17 18">
    <name type="scientific">Amorphotheca resinae ATCC 22711</name>
    <dbReference type="NCBI Taxonomy" id="857342"/>
    <lineage>
        <taxon>Eukaryota</taxon>
        <taxon>Fungi</taxon>
        <taxon>Dikarya</taxon>
        <taxon>Ascomycota</taxon>
        <taxon>Pezizomycotina</taxon>
        <taxon>Leotiomycetes</taxon>
        <taxon>Helotiales</taxon>
        <taxon>Amorphothecaceae</taxon>
        <taxon>Amorphotheca</taxon>
    </lineage>
</organism>
<name>A0A2T3BB34_AMORE</name>
<dbReference type="PANTHER" id="PTHR12989">
    <property type="entry name" value="ALPHA-1,2-GLUCOSYLTRANSFERASE ALG10"/>
    <property type="match status" value="1"/>
</dbReference>
<evidence type="ECO:0000313" key="17">
    <source>
        <dbReference type="EMBL" id="PSS25489.1"/>
    </source>
</evidence>
<evidence type="ECO:0000256" key="2">
    <source>
        <dbReference type="ARBA" id="ARBA00004922"/>
    </source>
</evidence>
<evidence type="ECO:0000256" key="15">
    <source>
        <dbReference type="SAM" id="MobiDB-lite"/>
    </source>
</evidence>
<evidence type="ECO:0000256" key="7">
    <source>
        <dbReference type="ARBA" id="ARBA00022679"/>
    </source>
</evidence>
<dbReference type="PANTHER" id="PTHR12989:SF10">
    <property type="entry name" value="DOL-P-GLC:GLC(2)MAN(9)GLCNAC(2)-PP-DOL ALPHA-1,2-GLUCOSYLTRANSFERASE-RELATED"/>
    <property type="match status" value="1"/>
</dbReference>
<feature type="transmembrane region" description="Helical" evidence="16">
    <location>
        <begin position="160"/>
        <end position="187"/>
    </location>
</feature>
<keyword evidence="18" id="KW-1185">Reference proteome</keyword>
<feature type="transmembrane region" description="Helical" evidence="16">
    <location>
        <begin position="120"/>
        <end position="140"/>
    </location>
</feature>
<evidence type="ECO:0000256" key="11">
    <source>
        <dbReference type="ARBA" id="ARBA00023136"/>
    </source>
</evidence>
<evidence type="ECO:0000256" key="16">
    <source>
        <dbReference type="SAM" id="Phobius"/>
    </source>
</evidence>